<evidence type="ECO:0000313" key="2">
    <source>
        <dbReference type="Proteomes" id="UP000251241"/>
    </source>
</evidence>
<name>A0A2X2JY06_SPHMU</name>
<proteinExistence type="predicted"/>
<gene>
    <name evidence="1" type="ORF">NCTC11343_04655</name>
</gene>
<dbReference type="AlphaFoldDB" id="A0A2X2JY06"/>
<dbReference type="EMBL" id="UAUU01000011">
    <property type="protein sequence ID" value="SPZ92665.1"/>
    <property type="molecule type" value="Genomic_DNA"/>
</dbReference>
<evidence type="ECO:0000313" key="1">
    <source>
        <dbReference type="EMBL" id="SPZ92665.1"/>
    </source>
</evidence>
<protein>
    <submittedName>
        <fullName evidence="1">Uncharacterized protein</fullName>
    </submittedName>
</protein>
<sequence>MLMYWCYGTEGFNKGGVPTWGGSVFFARPDFNKNGNGAPSPKIYEL</sequence>
<reference evidence="1 2" key="1">
    <citation type="submission" date="2018-06" db="EMBL/GenBank/DDBJ databases">
        <authorList>
            <consortium name="Pathogen Informatics"/>
            <person name="Doyle S."/>
        </authorList>
    </citation>
    <scope>NUCLEOTIDE SEQUENCE [LARGE SCALE GENOMIC DNA]</scope>
    <source>
        <strain evidence="1 2">NCTC11343</strain>
    </source>
</reference>
<dbReference type="Proteomes" id="UP000251241">
    <property type="component" value="Unassembled WGS sequence"/>
</dbReference>
<accession>A0A2X2JY06</accession>
<organism evidence="1 2">
    <name type="scientific">Sphingobacterium multivorum</name>
    <dbReference type="NCBI Taxonomy" id="28454"/>
    <lineage>
        <taxon>Bacteria</taxon>
        <taxon>Pseudomonadati</taxon>
        <taxon>Bacteroidota</taxon>
        <taxon>Sphingobacteriia</taxon>
        <taxon>Sphingobacteriales</taxon>
        <taxon>Sphingobacteriaceae</taxon>
        <taxon>Sphingobacterium</taxon>
    </lineage>
</organism>